<dbReference type="AlphaFoldDB" id="A0A9P5YBU2"/>
<dbReference type="PANTHER" id="PTHR40130:SF1">
    <property type="entry name" value="SPINDLE POLE BODY-ASSOCIATED PROTEIN CUT12 DOMAIN-CONTAINING PROTEIN"/>
    <property type="match status" value="1"/>
</dbReference>
<gene>
    <name evidence="3" type="ORF">BDZ94DRAFT_1288371</name>
</gene>
<feature type="compositionally biased region" description="Acidic residues" evidence="2">
    <location>
        <begin position="454"/>
        <end position="466"/>
    </location>
</feature>
<feature type="region of interest" description="Disordered" evidence="2">
    <location>
        <begin position="430"/>
        <end position="466"/>
    </location>
</feature>
<feature type="region of interest" description="Disordered" evidence="2">
    <location>
        <begin position="109"/>
        <end position="153"/>
    </location>
</feature>
<protein>
    <submittedName>
        <fullName evidence="3">Uncharacterized protein</fullName>
    </submittedName>
</protein>
<feature type="coiled-coil region" evidence="1">
    <location>
        <begin position="381"/>
        <end position="408"/>
    </location>
</feature>
<evidence type="ECO:0000313" key="3">
    <source>
        <dbReference type="EMBL" id="KAF9466384.1"/>
    </source>
</evidence>
<keyword evidence="1" id="KW-0175">Coiled coil</keyword>
<dbReference type="SUPFAM" id="SSF140361">
    <property type="entry name" value="MIT domain-like"/>
    <property type="match status" value="1"/>
</dbReference>
<reference evidence="3" key="1">
    <citation type="submission" date="2020-11" db="EMBL/GenBank/DDBJ databases">
        <authorList>
            <consortium name="DOE Joint Genome Institute"/>
            <person name="Ahrendt S."/>
            <person name="Riley R."/>
            <person name="Andreopoulos W."/>
            <person name="Labutti K."/>
            <person name="Pangilinan J."/>
            <person name="Ruiz-Duenas F.J."/>
            <person name="Barrasa J.M."/>
            <person name="Sanchez-Garcia M."/>
            <person name="Camarero S."/>
            <person name="Miyauchi S."/>
            <person name="Serrano A."/>
            <person name="Linde D."/>
            <person name="Babiker R."/>
            <person name="Drula E."/>
            <person name="Ayuso-Fernandez I."/>
            <person name="Pacheco R."/>
            <person name="Padilla G."/>
            <person name="Ferreira P."/>
            <person name="Barriuso J."/>
            <person name="Kellner H."/>
            <person name="Castanera R."/>
            <person name="Alfaro M."/>
            <person name="Ramirez L."/>
            <person name="Pisabarro A.G."/>
            <person name="Kuo A."/>
            <person name="Tritt A."/>
            <person name="Lipzen A."/>
            <person name="He G."/>
            <person name="Yan M."/>
            <person name="Ng V."/>
            <person name="Cullen D."/>
            <person name="Martin F."/>
            <person name="Rosso M.-N."/>
            <person name="Henrissat B."/>
            <person name="Hibbett D."/>
            <person name="Martinez A.T."/>
            <person name="Grigoriev I.V."/>
        </authorList>
    </citation>
    <scope>NUCLEOTIDE SEQUENCE</scope>
    <source>
        <strain evidence="3">CBS 247.69</strain>
    </source>
</reference>
<comment type="caution">
    <text evidence="3">The sequence shown here is derived from an EMBL/GenBank/DDBJ whole genome shotgun (WGS) entry which is preliminary data.</text>
</comment>
<evidence type="ECO:0000313" key="4">
    <source>
        <dbReference type="Proteomes" id="UP000807353"/>
    </source>
</evidence>
<feature type="region of interest" description="Disordered" evidence="2">
    <location>
        <begin position="242"/>
        <end position="267"/>
    </location>
</feature>
<evidence type="ECO:0000256" key="1">
    <source>
        <dbReference type="SAM" id="Coils"/>
    </source>
</evidence>
<feature type="compositionally biased region" description="Polar residues" evidence="2">
    <location>
        <begin position="249"/>
        <end position="259"/>
    </location>
</feature>
<feature type="region of interest" description="Disordered" evidence="2">
    <location>
        <begin position="203"/>
        <end position="227"/>
    </location>
</feature>
<sequence length="466" mass="51948">MIIDPLVPSPLNRPVRFGFGNGGFDTPFQTFHSFWPGGRWAHQHAANADDHLANGLLIPAMEEHVKAAEAYLAAIERSNDDSAKRTLRLLYNEHCKAVKDLQRKIDKLKEEGKDPTLPQKLDRLPPSTTSNSRPQYGVPRSAPSPPPQRPMYESQNMVDESFMLLAGQRSDPGDAFNQFWNIMQGMLDNLSQPVAFATVPLGNESNLGPGTKTPPRRDGSLSSDTDVEEPMLSRFTRRIGMNRDGHSTLRGSSLKTTSTKPDEDFDDGVFDDDTIGDDLSESFLLIPTGNEMSPSALRKENISLKQEIGVIQKRLEATERVLQLRKEQDTHLRDSIFQATREAQRAMGASMVVPRSGGLDFSGLNLNVSPVPLPGINSGREAQYARRVKELEEELRGLRIENEKNARLLPHHKAMIVKFRERWEKLKESAKRKKEAKAAAGAATSSVREKIVEEPEVEEELDNAGV</sequence>
<dbReference type="Proteomes" id="UP000807353">
    <property type="component" value="Unassembled WGS sequence"/>
</dbReference>
<dbReference type="Gene3D" id="1.20.58.80">
    <property type="entry name" value="Phosphotransferase system, lactose/cellobiose-type IIA subunit"/>
    <property type="match status" value="1"/>
</dbReference>
<organism evidence="3 4">
    <name type="scientific">Collybia nuda</name>
    <dbReference type="NCBI Taxonomy" id="64659"/>
    <lineage>
        <taxon>Eukaryota</taxon>
        <taxon>Fungi</taxon>
        <taxon>Dikarya</taxon>
        <taxon>Basidiomycota</taxon>
        <taxon>Agaricomycotina</taxon>
        <taxon>Agaricomycetes</taxon>
        <taxon>Agaricomycetidae</taxon>
        <taxon>Agaricales</taxon>
        <taxon>Tricholomatineae</taxon>
        <taxon>Clitocybaceae</taxon>
        <taxon>Collybia</taxon>
    </lineage>
</organism>
<accession>A0A9P5YBU2</accession>
<evidence type="ECO:0000256" key="2">
    <source>
        <dbReference type="SAM" id="MobiDB-lite"/>
    </source>
</evidence>
<keyword evidence="4" id="KW-1185">Reference proteome</keyword>
<name>A0A9P5YBU2_9AGAR</name>
<dbReference type="PANTHER" id="PTHR40130">
    <property type="entry name" value="EXPRESSED PROTEIN"/>
    <property type="match status" value="1"/>
</dbReference>
<dbReference type="OrthoDB" id="3197614at2759"/>
<proteinExistence type="predicted"/>
<dbReference type="EMBL" id="MU150242">
    <property type="protein sequence ID" value="KAF9466384.1"/>
    <property type="molecule type" value="Genomic_DNA"/>
</dbReference>